<dbReference type="EMBL" id="NQMS01000005">
    <property type="protein sequence ID" value="PAV96146.1"/>
    <property type="molecule type" value="Genomic_DNA"/>
</dbReference>
<accession>A0A2A2MCT8</accession>
<comment type="caution">
    <text evidence="1">The sequence shown here is derived from an EMBL/GenBank/DDBJ whole genome shotgun (WGS) entry which is preliminary data.</text>
</comment>
<name>A0A2A2MCT8_9GAMM</name>
<reference evidence="1 2" key="1">
    <citation type="submission" date="2017-08" db="EMBL/GenBank/DDBJ databases">
        <title>Draft Genome Sequence of Hafnia alvei CITHA-6 Isolated from Raw Bovine Milk.</title>
        <authorList>
            <person name="Culligan E.P."/>
            <person name="Mcsweeney A."/>
            <person name="O'Doherty C."/>
            <person name="Gleeson E."/>
            <person name="O'Riordan D."/>
            <person name="Sleator R.D."/>
        </authorList>
    </citation>
    <scope>NUCLEOTIDE SEQUENCE [LARGE SCALE GENOMIC DNA]</scope>
    <source>
        <strain evidence="1 2">CITHA-6</strain>
    </source>
</reference>
<gene>
    <name evidence="1" type="ORF">CJD50_14120</name>
</gene>
<evidence type="ECO:0000313" key="2">
    <source>
        <dbReference type="Proteomes" id="UP000218796"/>
    </source>
</evidence>
<dbReference type="RefSeq" id="WP_095661610.1">
    <property type="nucleotide sequence ID" value="NZ_NQMS01000005.1"/>
</dbReference>
<dbReference type="AlphaFoldDB" id="A0A2A2MCT8"/>
<proteinExistence type="predicted"/>
<protein>
    <submittedName>
        <fullName evidence="1">Uncharacterized protein</fullName>
    </submittedName>
</protein>
<dbReference type="OrthoDB" id="6638364at2"/>
<organism evidence="1 2">
    <name type="scientific">Hafnia paralvei</name>
    <dbReference type="NCBI Taxonomy" id="546367"/>
    <lineage>
        <taxon>Bacteria</taxon>
        <taxon>Pseudomonadati</taxon>
        <taxon>Pseudomonadota</taxon>
        <taxon>Gammaproteobacteria</taxon>
        <taxon>Enterobacterales</taxon>
        <taxon>Hafniaceae</taxon>
        <taxon>Hafnia</taxon>
    </lineage>
</organism>
<keyword evidence="2" id="KW-1185">Reference proteome</keyword>
<sequence length="329" mass="37442">MTFDVGVMHPNSPHLFADLAELLTVINYTGRNSLHKNDLDSVRKLGATSIEEIDDEENINEEIDADAEKNDRFEEQLEDVWTQLEYRESSLGNRYPFIISGDEIIFKENLNEQQRIYVFLLCCSRLRSFKSIRGAAQRWAKSFARVCKIAMLSLLPRHGVVRIFDVNSDDRRDYYGTNLRNALSILGKDLGVCSLNTKEIAKAPTSGDAGFDLIATVEFPDGQTSNYGILGQCGAQEKGWPSKTLEANVLNLTTYFQIAFQHPSTMFTPVFYREANGEWVNTRATAGVLLLDRLRIMYLLEKANQWEAISTSNWFREFEEELNAVTPEP</sequence>
<dbReference type="Proteomes" id="UP000218796">
    <property type="component" value="Unassembled WGS sequence"/>
</dbReference>
<evidence type="ECO:0000313" key="1">
    <source>
        <dbReference type="EMBL" id="PAV96146.1"/>
    </source>
</evidence>